<protein>
    <submittedName>
        <fullName evidence="2">Uncharacterized protein</fullName>
    </submittedName>
</protein>
<reference evidence="2" key="2">
    <citation type="submission" date="2020-09" db="EMBL/GenBank/DDBJ databases">
        <authorList>
            <person name="Sun Q."/>
            <person name="Zhou Y."/>
        </authorList>
    </citation>
    <scope>NUCLEOTIDE SEQUENCE</scope>
    <source>
        <strain evidence="2">CGMCC 4.7272</strain>
    </source>
</reference>
<keyword evidence="3" id="KW-1185">Reference proteome</keyword>
<name>A0A917NRI1_9ACTN</name>
<accession>A0A917NRI1</accession>
<gene>
    <name evidence="2" type="ORF">GCM10012282_16850</name>
</gene>
<dbReference type="EMBL" id="BMMU01000004">
    <property type="protein sequence ID" value="GGJ21078.1"/>
    <property type="molecule type" value="Genomic_DNA"/>
</dbReference>
<proteinExistence type="predicted"/>
<organism evidence="2 3">
    <name type="scientific">Streptomyces lacrimifluminis</name>
    <dbReference type="NCBI Taxonomy" id="1500077"/>
    <lineage>
        <taxon>Bacteria</taxon>
        <taxon>Bacillati</taxon>
        <taxon>Actinomycetota</taxon>
        <taxon>Actinomycetes</taxon>
        <taxon>Kitasatosporales</taxon>
        <taxon>Streptomycetaceae</taxon>
        <taxon>Streptomyces</taxon>
    </lineage>
</organism>
<evidence type="ECO:0000313" key="2">
    <source>
        <dbReference type="EMBL" id="GGJ21078.1"/>
    </source>
</evidence>
<evidence type="ECO:0000313" key="3">
    <source>
        <dbReference type="Proteomes" id="UP000625682"/>
    </source>
</evidence>
<reference evidence="2" key="1">
    <citation type="journal article" date="2014" name="Int. J. Syst. Evol. Microbiol.">
        <title>Complete genome sequence of Corynebacterium casei LMG S-19264T (=DSM 44701T), isolated from a smear-ripened cheese.</title>
        <authorList>
            <consortium name="US DOE Joint Genome Institute (JGI-PGF)"/>
            <person name="Walter F."/>
            <person name="Albersmeier A."/>
            <person name="Kalinowski J."/>
            <person name="Ruckert C."/>
        </authorList>
    </citation>
    <scope>NUCLEOTIDE SEQUENCE</scope>
    <source>
        <strain evidence="2">CGMCC 4.7272</strain>
    </source>
</reference>
<dbReference type="AlphaFoldDB" id="A0A917NRI1"/>
<sequence>MNFPMNDASTMQPLSADAHEATSHRNGYGRHRGPVSVHNDETTPNGRHRKPSEQAENRA</sequence>
<comment type="caution">
    <text evidence="2">The sequence shown here is derived from an EMBL/GenBank/DDBJ whole genome shotgun (WGS) entry which is preliminary data.</text>
</comment>
<feature type="region of interest" description="Disordered" evidence="1">
    <location>
        <begin position="1"/>
        <end position="59"/>
    </location>
</feature>
<dbReference type="Proteomes" id="UP000625682">
    <property type="component" value="Unassembled WGS sequence"/>
</dbReference>
<evidence type="ECO:0000256" key="1">
    <source>
        <dbReference type="SAM" id="MobiDB-lite"/>
    </source>
</evidence>